<protein>
    <submittedName>
        <fullName evidence="1">Uncharacterized protein</fullName>
    </submittedName>
</protein>
<gene>
    <name evidence="1" type="ORF">IPN91_14285</name>
</gene>
<evidence type="ECO:0000313" key="1">
    <source>
        <dbReference type="EMBL" id="MBK8573751.1"/>
    </source>
</evidence>
<proteinExistence type="predicted"/>
<evidence type="ECO:0000313" key="2">
    <source>
        <dbReference type="Proteomes" id="UP000709959"/>
    </source>
</evidence>
<sequence>MEVKPPSSRWALLRASQGQALLLFTSRKMLAAFRPRLEAALRGSPSSCRTVSRARSCWTASAPPSAALGLARFWQGVDQVGVR</sequence>
<dbReference type="AlphaFoldDB" id="A0A936F4N0"/>
<dbReference type="Proteomes" id="UP000709959">
    <property type="component" value="Unassembled WGS sequence"/>
</dbReference>
<accession>A0A936F4N0</accession>
<reference evidence="1 2" key="1">
    <citation type="submission" date="2020-10" db="EMBL/GenBank/DDBJ databases">
        <title>Connecting structure to function with the recovery of over 1000 high-quality activated sludge metagenome-assembled genomes encoding full-length rRNA genes using long-read sequencing.</title>
        <authorList>
            <person name="Singleton C.M."/>
            <person name="Petriglieri F."/>
            <person name="Kristensen J.M."/>
            <person name="Kirkegaard R.H."/>
            <person name="Michaelsen T.Y."/>
            <person name="Andersen M.H."/>
            <person name="Karst S.M."/>
            <person name="Dueholm M.S."/>
            <person name="Nielsen P.H."/>
            <person name="Albertsen M."/>
        </authorList>
    </citation>
    <scope>NUCLEOTIDE SEQUENCE [LARGE SCALE GENOMIC DNA]</scope>
    <source>
        <strain evidence="1">OdNE_18-Q3-R46-58_MAXAC.008</strain>
    </source>
</reference>
<organism evidence="1 2">
    <name type="scientific">Candidatus Geothrix odensensis</name>
    <dbReference type="NCBI Taxonomy" id="2954440"/>
    <lineage>
        <taxon>Bacteria</taxon>
        <taxon>Pseudomonadati</taxon>
        <taxon>Acidobacteriota</taxon>
        <taxon>Holophagae</taxon>
        <taxon>Holophagales</taxon>
        <taxon>Holophagaceae</taxon>
        <taxon>Geothrix</taxon>
    </lineage>
</organism>
<comment type="caution">
    <text evidence="1">The sequence shown here is derived from an EMBL/GenBank/DDBJ whole genome shotgun (WGS) entry which is preliminary data.</text>
</comment>
<dbReference type="EMBL" id="JADKCH010000032">
    <property type="protein sequence ID" value="MBK8573751.1"/>
    <property type="molecule type" value="Genomic_DNA"/>
</dbReference>
<name>A0A936F4N0_9BACT</name>